<dbReference type="AlphaFoldDB" id="A0AAW1VL03"/>
<keyword evidence="4" id="KW-1185">Reference proteome</keyword>
<dbReference type="PANTHER" id="PTHR33710">
    <property type="entry name" value="BNAC02G09200D PROTEIN"/>
    <property type="match status" value="1"/>
</dbReference>
<reference evidence="3 4" key="1">
    <citation type="journal article" date="2023" name="G3 (Bethesda)">
        <title>A chromosome-length genome assembly and annotation of blackberry (Rubus argutus, cv. 'Hillquist').</title>
        <authorList>
            <person name="Bruna T."/>
            <person name="Aryal R."/>
            <person name="Dudchenko O."/>
            <person name="Sargent D.J."/>
            <person name="Mead D."/>
            <person name="Buti M."/>
            <person name="Cavallini A."/>
            <person name="Hytonen T."/>
            <person name="Andres J."/>
            <person name="Pham M."/>
            <person name="Weisz D."/>
            <person name="Mascagni F."/>
            <person name="Usai G."/>
            <person name="Natali L."/>
            <person name="Bassil N."/>
            <person name="Fernandez G.E."/>
            <person name="Lomsadze A."/>
            <person name="Armour M."/>
            <person name="Olukolu B."/>
            <person name="Poorten T."/>
            <person name="Britton C."/>
            <person name="Davik J."/>
            <person name="Ashrafi H."/>
            <person name="Aiden E.L."/>
            <person name="Borodovsky M."/>
            <person name="Worthington M."/>
        </authorList>
    </citation>
    <scope>NUCLEOTIDE SEQUENCE [LARGE SCALE GENOMIC DNA]</scope>
    <source>
        <strain evidence="3">PI 553951</strain>
    </source>
</reference>
<organism evidence="3 4">
    <name type="scientific">Rubus argutus</name>
    <name type="common">Southern blackberry</name>
    <dbReference type="NCBI Taxonomy" id="59490"/>
    <lineage>
        <taxon>Eukaryota</taxon>
        <taxon>Viridiplantae</taxon>
        <taxon>Streptophyta</taxon>
        <taxon>Embryophyta</taxon>
        <taxon>Tracheophyta</taxon>
        <taxon>Spermatophyta</taxon>
        <taxon>Magnoliopsida</taxon>
        <taxon>eudicotyledons</taxon>
        <taxon>Gunneridae</taxon>
        <taxon>Pentapetalae</taxon>
        <taxon>rosids</taxon>
        <taxon>fabids</taxon>
        <taxon>Rosales</taxon>
        <taxon>Rosaceae</taxon>
        <taxon>Rosoideae</taxon>
        <taxon>Rosoideae incertae sedis</taxon>
        <taxon>Rubus</taxon>
    </lineage>
</organism>
<evidence type="ECO:0000256" key="2">
    <source>
        <dbReference type="SAM" id="Phobius"/>
    </source>
</evidence>
<feature type="compositionally biased region" description="Polar residues" evidence="1">
    <location>
        <begin position="90"/>
        <end position="106"/>
    </location>
</feature>
<name>A0AAW1VL03_RUBAR</name>
<accession>A0AAW1VL03</accession>
<gene>
    <name evidence="3" type="ORF">M0R45_001338</name>
</gene>
<sequence>MLVFCWNVRGLGNSRTDVNGGGGLVLLWRRDWTVKILSSSLGHIDSRISLNDNTSWRFTGFYGNPDTSLSTTKPFSALPRSQRRRLPAPHSTTPHRSLPRTRTQLASDPKSRRSGSPLSPSSDIATVDGVPCSQGVQPLPTRAHAGVSNDAWLVGGDFNEILLDREKKGGRAKPLSQLLAFRYAIEACGLSEVRSVGSLFTWDNRRKGYESVKEKLDRVLKFSIMFLLEILCLQILIIIPFLLNWGSSGEEVIGRGKKEISF</sequence>
<feature type="region of interest" description="Disordered" evidence="1">
    <location>
        <begin position="69"/>
        <end position="131"/>
    </location>
</feature>
<feature type="transmembrane region" description="Helical" evidence="2">
    <location>
        <begin position="222"/>
        <end position="243"/>
    </location>
</feature>
<evidence type="ECO:0000313" key="4">
    <source>
        <dbReference type="Proteomes" id="UP001457282"/>
    </source>
</evidence>
<keyword evidence="2" id="KW-0472">Membrane</keyword>
<keyword evidence="2" id="KW-1133">Transmembrane helix</keyword>
<dbReference type="EMBL" id="JBEDUW010000244">
    <property type="protein sequence ID" value="KAK9902995.1"/>
    <property type="molecule type" value="Genomic_DNA"/>
</dbReference>
<keyword evidence="2" id="KW-0812">Transmembrane</keyword>
<protein>
    <recommendedName>
        <fullName evidence="5">Endonuclease/exonuclease/phosphatase domain-containing protein</fullName>
    </recommendedName>
</protein>
<dbReference type="PANTHER" id="PTHR33710:SF77">
    <property type="entry name" value="DNASE I-LIKE SUPERFAMILY PROTEIN"/>
    <property type="match status" value="1"/>
</dbReference>
<evidence type="ECO:0000313" key="3">
    <source>
        <dbReference type="EMBL" id="KAK9902995.1"/>
    </source>
</evidence>
<evidence type="ECO:0008006" key="5">
    <source>
        <dbReference type="Google" id="ProtNLM"/>
    </source>
</evidence>
<proteinExistence type="predicted"/>
<evidence type="ECO:0000256" key="1">
    <source>
        <dbReference type="SAM" id="MobiDB-lite"/>
    </source>
</evidence>
<dbReference type="SUPFAM" id="SSF56219">
    <property type="entry name" value="DNase I-like"/>
    <property type="match status" value="1"/>
</dbReference>
<dbReference type="InterPro" id="IPR036691">
    <property type="entry name" value="Endo/exonu/phosph_ase_sf"/>
</dbReference>
<dbReference type="Proteomes" id="UP001457282">
    <property type="component" value="Unassembled WGS sequence"/>
</dbReference>
<comment type="caution">
    <text evidence="3">The sequence shown here is derived from an EMBL/GenBank/DDBJ whole genome shotgun (WGS) entry which is preliminary data.</text>
</comment>